<comment type="caution">
    <text evidence="5">The sequence shown here is derived from an EMBL/GenBank/DDBJ whole genome shotgun (WGS) entry which is preliminary data.</text>
</comment>
<dbReference type="Pfam" id="PF00400">
    <property type="entry name" value="WD40"/>
    <property type="match status" value="2"/>
</dbReference>
<dbReference type="Pfam" id="PF25175">
    <property type="entry name" value="Beta-prop_WDR5"/>
    <property type="match status" value="1"/>
</dbReference>
<feature type="repeat" description="WD" evidence="3">
    <location>
        <begin position="102"/>
        <end position="143"/>
    </location>
</feature>
<evidence type="ECO:0000313" key="6">
    <source>
        <dbReference type="Proteomes" id="UP000655225"/>
    </source>
</evidence>
<reference evidence="5 6" key="1">
    <citation type="submission" date="2020-04" db="EMBL/GenBank/DDBJ databases">
        <title>Plant Genome Project.</title>
        <authorList>
            <person name="Zhang R.-G."/>
        </authorList>
    </citation>
    <scope>NUCLEOTIDE SEQUENCE [LARGE SCALE GENOMIC DNA]</scope>
    <source>
        <strain evidence="5">YNK0</strain>
        <tissue evidence="5">Leaf</tissue>
    </source>
</reference>
<feature type="repeat" description="WD" evidence="3">
    <location>
        <begin position="358"/>
        <end position="384"/>
    </location>
</feature>
<feature type="domain" description="WDR5-like beta-propeller" evidence="4">
    <location>
        <begin position="17"/>
        <end position="215"/>
    </location>
</feature>
<dbReference type="PROSITE" id="PS50294">
    <property type="entry name" value="WD_REPEATS_REGION"/>
    <property type="match status" value="4"/>
</dbReference>
<dbReference type="InterPro" id="IPR020472">
    <property type="entry name" value="WD40_PAC1"/>
</dbReference>
<accession>A0A835DJR0</accession>
<evidence type="ECO:0000313" key="5">
    <source>
        <dbReference type="EMBL" id="KAF8406153.1"/>
    </source>
</evidence>
<dbReference type="PANTHER" id="PTHR22847">
    <property type="entry name" value="WD40 REPEAT PROTEIN"/>
    <property type="match status" value="1"/>
</dbReference>
<dbReference type="Proteomes" id="UP000655225">
    <property type="component" value="Unassembled WGS sequence"/>
</dbReference>
<sequence length="423" mass="46101">MASDATEAMKPYKLKETLTGHKRAISSVKFSEDGKLLGSSSADKTICIWCPLDGSLLHDFQAHEQGISDFAFSSDSRYICSGSDDKTVRIWDVQTGSLVKTLHGHTNYVFCVNYNPQSNMIVSGSFDETVRVWDVKTGKCLRVLPAHSDPVTAVNFNRDGSLIVSSSYDGLCRIWDASTGHCMKTLIDDENPPVSFVKFSPNGKFILAGTLDSTLIPCFSSTSTLPSGQARSLAAPLFLCVSAHPGTNTRGVPNPWPPQSSSSVGEYLVRTPLRVSRPKPPSPNSPENPLNFGSNLSSPLCPCSVVVSHHNATPLLAALPQVTNNRRLWNFSTGKFLKTYTGHVNSKFCISSTFSVTNGKYIVSGSEDNCIYLWELQSRKVVQRLEGHTDTVITVSCHPSENMIASGALGNDKTVKIWTQEKD</sequence>
<dbReference type="AlphaFoldDB" id="A0A835DJR0"/>
<dbReference type="Gene3D" id="2.130.10.10">
    <property type="entry name" value="YVTN repeat-like/Quinoprotein amine dehydrogenase"/>
    <property type="match status" value="2"/>
</dbReference>
<dbReference type="GO" id="GO:0048188">
    <property type="term" value="C:Set1C/COMPASS complex"/>
    <property type="evidence" value="ECO:0007669"/>
    <property type="project" value="TreeGrafter"/>
</dbReference>
<gene>
    <name evidence="5" type="ORF">HHK36_008233</name>
</gene>
<protein>
    <recommendedName>
        <fullName evidence="4">WDR5-like beta-propeller domain-containing protein</fullName>
    </recommendedName>
</protein>
<name>A0A835DJR0_TETSI</name>
<dbReference type="PRINTS" id="PR00320">
    <property type="entry name" value="GPROTEINBRPT"/>
</dbReference>
<keyword evidence="1 3" id="KW-0853">WD repeat</keyword>
<dbReference type="PROSITE" id="PS50082">
    <property type="entry name" value="WD_REPEATS_2"/>
    <property type="match status" value="5"/>
</dbReference>
<dbReference type="FunFam" id="2.130.10.10:FF:000228">
    <property type="entry name" value="COMPASS-like H3K4 histone methylase component WDR5A"/>
    <property type="match status" value="1"/>
</dbReference>
<dbReference type="PIRSF" id="PIRSF002394">
    <property type="entry name" value="GN-bd_beta"/>
    <property type="match status" value="1"/>
</dbReference>
<dbReference type="PROSITE" id="PS00678">
    <property type="entry name" value="WD_REPEATS_1"/>
    <property type="match status" value="4"/>
</dbReference>
<dbReference type="InterPro" id="IPR001680">
    <property type="entry name" value="WD40_rpt"/>
</dbReference>
<keyword evidence="2" id="KW-0677">Repeat</keyword>
<dbReference type="InterPro" id="IPR036322">
    <property type="entry name" value="WD40_repeat_dom_sf"/>
</dbReference>
<organism evidence="5 6">
    <name type="scientific">Tetracentron sinense</name>
    <name type="common">Spur-leaf</name>
    <dbReference type="NCBI Taxonomy" id="13715"/>
    <lineage>
        <taxon>Eukaryota</taxon>
        <taxon>Viridiplantae</taxon>
        <taxon>Streptophyta</taxon>
        <taxon>Embryophyta</taxon>
        <taxon>Tracheophyta</taxon>
        <taxon>Spermatophyta</taxon>
        <taxon>Magnoliopsida</taxon>
        <taxon>Trochodendrales</taxon>
        <taxon>Trochodendraceae</taxon>
        <taxon>Tetracentron</taxon>
    </lineage>
</organism>
<dbReference type="InterPro" id="IPR015943">
    <property type="entry name" value="WD40/YVTN_repeat-like_dom_sf"/>
</dbReference>
<dbReference type="EMBL" id="JABCRI010000005">
    <property type="protein sequence ID" value="KAF8406153.1"/>
    <property type="molecule type" value="Genomic_DNA"/>
</dbReference>
<evidence type="ECO:0000256" key="1">
    <source>
        <dbReference type="ARBA" id="ARBA00022574"/>
    </source>
</evidence>
<dbReference type="GO" id="GO:0042393">
    <property type="term" value="F:histone binding"/>
    <property type="evidence" value="ECO:0007669"/>
    <property type="project" value="TreeGrafter"/>
</dbReference>
<dbReference type="PANTHER" id="PTHR22847:SF637">
    <property type="entry name" value="WD REPEAT DOMAIN 5B"/>
    <property type="match status" value="1"/>
</dbReference>
<feature type="repeat" description="WD" evidence="3">
    <location>
        <begin position="144"/>
        <end position="185"/>
    </location>
</feature>
<dbReference type="CDD" id="cd00200">
    <property type="entry name" value="WD40"/>
    <property type="match status" value="1"/>
</dbReference>
<dbReference type="InterPro" id="IPR019775">
    <property type="entry name" value="WD40_repeat_CS"/>
</dbReference>
<feature type="repeat" description="WD" evidence="3">
    <location>
        <begin position="60"/>
        <end position="101"/>
    </location>
</feature>
<dbReference type="OMA" id="CRMWDST"/>
<dbReference type="OrthoDB" id="674604at2759"/>
<evidence type="ECO:0000259" key="4">
    <source>
        <dbReference type="Pfam" id="PF25175"/>
    </source>
</evidence>
<dbReference type="SMART" id="SM00320">
    <property type="entry name" value="WD40"/>
    <property type="match status" value="7"/>
</dbReference>
<feature type="repeat" description="WD" evidence="3">
    <location>
        <begin position="18"/>
        <end position="49"/>
    </location>
</feature>
<keyword evidence="6" id="KW-1185">Reference proteome</keyword>
<evidence type="ECO:0000256" key="2">
    <source>
        <dbReference type="ARBA" id="ARBA00022737"/>
    </source>
</evidence>
<dbReference type="SUPFAM" id="SSF50978">
    <property type="entry name" value="WD40 repeat-like"/>
    <property type="match status" value="1"/>
</dbReference>
<evidence type="ECO:0000256" key="3">
    <source>
        <dbReference type="PROSITE-ProRule" id="PRU00221"/>
    </source>
</evidence>
<dbReference type="InterPro" id="IPR059122">
    <property type="entry name" value="Beta-prop_WDR5-like"/>
</dbReference>
<proteinExistence type="predicted"/>